<evidence type="ECO:0000313" key="2">
    <source>
        <dbReference type="EMBL" id="VEU45254.1"/>
    </source>
</evidence>
<gene>
    <name evidence="2" type="ORF">PSNMU_V1.4_AUG-EV-PASAV3_0124240</name>
</gene>
<protein>
    <submittedName>
        <fullName evidence="2">Uncharacterized protein</fullName>
    </submittedName>
</protein>
<evidence type="ECO:0000313" key="3">
    <source>
        <dbReference type="Proteomes" id="UP000291116"/>
    </source>
</evidence>
<organism evidence="2 3">
    <name type="scientific">Pseudo-nitzschia multistriata</name>
    <dbReference type="NCBI Taxonomy" id="183589"/>
    <lineage>
        <taxon>Eukaryota</taxon>
        <taxon>Sar</taxon>
        <taxon>Stramenopiles</taxon>
        <taxon>Ochrophyta</taxon>
        <taxon>Bacillariophyta</taxon>
        <taxon>Bacillariophyceae</taxon>
        <taxon>Bacillariophycidae</taxon>
        <taxon>Bacillariales</taxon>
        <taxon>Bacillariaceae</taxon>
        <taxon>Pseudo-nitzschia</taxon>
    </lineage>
</organism>
<evidence type="ECO:0000256" key="1">
    <source>
        <dbReference type="SAM" id="MobiDB-lite"/>
    </source>
</evidence>
<feature type="region of interest" description="Disordered" evidence="1">
    <location>
        <begin position="51"/>
        <end position="98"/>
    </location>
</feature>
<proteinExistence type="predicted"/>
<reference evidence="2 3" key="1">
    <citation type="submission" date="2019-01" db="EMBL/GenBank/DDBJ databases">
        <authorList>
            <person name="Ferrante I. M."/>
        </authorList>
    </citation>
    <scope>NUCLEOTIDE SEQUENCE [LARGE SCALE GENOMIC DNA]</scope>
    <source>
        <strain evidence="2 3">B856</strain>
    </source>
</reference>
<dbReference type="EMBL" id="CAACVS010000695">
    <property type="protein sequence ID" value="VEU45254.1"/>
    <property type="molecule type" value="Genomic_DNA"/>
</dbReference>
<sequence length="98" mass="10726">MTSVTNKVSMLNSNLVQEDPQDAVQLARTLRRIKRRLLLEQCGVALPYALQSRPQPLHRSPSQDSAESTFRVALSKSGTSMERLAVSSEVSSAAPCVE</sequence>
<name>A0A448ZTE0_9STRA</name>
<dbReference type="OrthoDB" id="10585615at2759"/>
<accession>A0A448ZTE0</accession>
<keyword evidence="3" id="KW-1185">Reference proteome</keyword>
<dbReference type="AlphaFoldDB" id="A0A448ZTE0"/>
<dbReference type="Proteomes" id="UP000291116">
    <property type="component" value="Unassembled WGS sequence"/>
</dbReference>